<dbReference type="SMART" id="SM00100">
    <property type="entry name" value="cNMP"/>
    <property type="match status" value="1"/>
</dbReference>
<keyword evidence="6" id="KW-0406">Ion transport</keyword>
<evidence type="ECO:0000256" key="4">
    <source>
        <dbReference type="ARBA" id="ARBA00022989"/>
    </source>
</evidence>
<dbReference type="SUPFAM" id="SSF50182">
    <property type="entry name" value="Sm-like ribonucleoproteins"/>
    <property type="match status" value="1"/>
</dbReference>
<protein>
    <recommendedName>
        <fullName evidence="6">Small-conductance mechanosensitive channel</fullName>
    </recommendedName>
</protein>
<feature type="domain" description="Cyclic nucleotide-binding" evidence="7">
    <location>
        <begin position="351"/>
        <end position="471"/>
    </location>
</feature>
<evidence type="ECO:0000256" key="1">
    <source>
        <dbReference type="ARBA" id="ARBA00004651"/>
    </source>
</evidence>
<dbReference type="InterPro" id="IPR045275">
    <property type="entry name" value="MscS_archaea/bacteria_type"/>
</dbReference>
<dbReference type="Pfam" id="PF00027">
    <property type="entry name" value="cNMP_binding"/>
    <property type="match status" value="1"/>
</dbReference>
<keyword evidence="4 6" id="KW-1133">Transmembrane helix</keyword>
<keyword evidence="6" id="KW-0813">Transport</keyword>
<feature type="transmembrane region" description="Helical" evidence="6">
    <location>
        <begin position="12"/>
        <end position="28"/>
    </location>
</feature>
<dbReference type="PANTHER" id="PTHR30221">
    <property type="entry name" value="SMALL-CONDUCTANCE MECHANOSENSITIVE CHANNEL"/>
    <property type="match status" value="1"/>
</dbReference>
<reference evidence="8 9" key="1">
    <citation type="submission" date="2020-06" db="EMBL/GenBank/DDBJ databases">
        <title>Whole-genome sequence of Allochromatium humboldtianum DSM 21881, type strain.</title>
        <authorList>
            <person name="Kyndt J.A."/>
            <person name="Meyer T.E."/>
        </authorList>
    </citation>
    <scope>NUCLEOTIDE SEQUENCE [LARGE SCALE GENOMIC DNA]</scope>
    <source>
        <strain evidence="8 9">DSM 21881</strain>
    </source>
</reference>
<feature type="transmembrane region" description="Helical" evidence="6">
    <location>
        <begin position="117"/>
        <end position="136"/>
    </location>
</feature>
<evidence type="ECO:0000256" key="6">
    <source>
        <dbReference type="RuleBase" id="RU369025"/>
    </source>
</evidence>
<dbReference type="InterPro" id="IPR011066">
    <property type="entry name" value="MscS_channel_C_sf"/>
</dbReference>
<feature type="transmembrane region" description="Helical" evidence="6">
    <location>
        <begin position="40"/>
        <end position="62"/>
    </location>
</feature>
<dbReference type="InterPro" id="IPR018490">
    <property type="entry name" value="cNMP-bd_dom_sf"/>
</dbReference>
<sequence>MSFESLVELHWWIWLTAMLLFVLWRLGTGSLQGRWLAERLPIGAAVLDLALFPLVLLGLGALTDLAARTLGLDGATASIRTATLAVVYVAGGWLVARLIESILAARTEALSERIPKLMMGLIHGAFMFVGLALFLWSQDVSFTGVWLSTGVAAAVLGLALQRTLGDLFSGIALGIERPFSLGDWIELSDGTVGQVIDLNWRATRLRGWDNATHVIPNSRMASESLKNLHDDQHLFAPWYFVKIPAEVDPRFASALILDAAMRCESVLKFPHPIVRLADATTVPYSYMVWVHLRNYPAMFRGREELFREIHWALQRAGIGLAPEVHEMRTKRAPEVQTEPPTILLALKGLDMAGLLTYEELEQIAARAVYAYFDSGHVILAEGAMSDAFYVIVGGLVEAAITLPDRTRTVTEVLAPGSHFGITTMLANEPSFLELRARSDVSLIRIDLEVVRTLLANRPELAERLARIVKERVDAADTARAASRQPVGRLSLRDIRQRIEGLRLRHPRTTRRL</sequence>
<dbReference type="PROSITE" id="PS50042">
    <property type="entry name" value="CNMP_BINDING_3"/>
    <property type="match status" value="1"/>
</dbReference>
<dbReference type="RefSeq" id="WP_176976210.1">
    <property type="nucleotide sequence ID" value="NZ_JABZEO010000005.1"/>
</dbReference>
<feature type="transmembrane region" description="Helical" evidence="6">
    <location>
        <begin position="82"/>
        <end position="105"/>
    </location>
</feature>
<comment type="subunit">
    <text evidence="6">Homoheptamer.</text>
</comment>
<accession>A0A850R6N8</accession>
<keyword evidence="6" id="KW-0407">Ion channel</keyword>
<dbReference type="Proteomes" id="UP000592294">
    <property type="component" value="Unassembled WGS sequence"/>
</dbReference>
<dbReference type="SUPFAM" id="SSF51206">
    <property type="entry name" value="cAMP-binding domain-like"/>
    <property type="match status" value="1"/>
</dbReference>
<comment type="caution">
    <text evidence="8">The sequence shown here is derived from an EMBL/GenBank/DDBJ whole genome shotgun (WGS) entry which is preliminary data.</text>
</comment>
<dbReference type="InterPro" id="IPR006685">
    <property type="entry name" value="MscS_channel_2nd"/>
</dbReference>
<proteinExistence type="inferred from homology"/>
<comment type="function">
    <text evidence="6">Mechanosensitive channel that participates in the regulation of osmotic pressure changes within the cell, opening in response to stretch forces in the membrane lipid bilayer, without the need for other proteins. Contributes to normal resistance to hypoosmotic shock. Forms an ion channel of 1.0 nanosiemens conductance with a slight preference for anions.</text>
</comment>
<keyword evidence="5 6" id="KW-0472">Membrane</keyword>
<organism evidence="8 9">
    <name type="scientific">Allochromatium humboldtianum</name>
    <dbReference type="NCBI Taxonomy" id="504901"/>
    <lineage>
        <taxon>Bacteria</taxon>
        <taxon>Pseudomonadati</taxon>
        <taxon>Pseudomonadota</taxon>
        <taxon>Gammaproteobacteria</taxon>
        <taxon>Chromatiales</taxon>
        <taxon>Chromatiaceae</taxon>
        <taxon>Allochromatium</taxon>
    </lineage>
</organism>
<dbReference type="Pfam" id="PF00924">
    <property type="entry name" value="MS_channel_2nd"/>
    <property type="match status" value="1"/>
</dbReference>
<keyword evidence="6" id="KW-0997">Cell inner membrane</keyword>
<dbReference type="Gene3D" id="1.10.287.1260">
    <property type="match status" value="1"/>
</dbReference>
<evidence type="ECO:0000256" key="3">
    <source>
        <dbReference type="ARBA" id="ARBA00022692"/>
    </source>
</evidence>
<dbReference type="InterPro" id="IPR014710">
    <property type="entry name" value="RmlC-like_jellyroll"/>
</dbReference>
<dbReference type="PANTHER" id="PTHR30221:SF1">
    <property type="entry name" value="SMALL-CONDUCTANCE MECHANOSENSITIVE CHANNEL"/>
    <property type="match status" value="1"/>
</dbReference>
<dbReference type="AlphaFoldDB" id="A0A850R6N8"/>
<gene>
    <name evidence="8" type="ORF">HW932_09280</name>
</gene>
<evidence type="ECO:0000313" key="8">
    <source>
        <dbReference type="EMBL" id="NVZ09454.1"/>
    </source>
</evidence>
<dbReference type="GO" id="GO:0008381">
    <property type="term" value="F:mechanosensitive monoatomic ion channel activity"/>
    <property type="evidence" value="ECO:0007669"/>
    <property type="project" value="InterPro"/>
</dbReference>
<dbReference type="Gene3D" id="2.30.30.60">
    <property type="match status" value="1"/>
</dbReference>
<dbReference type="InterPro" id="IPR000595">
    <property type="entry name" value="cNMP-bd_dom"/>
</dbReference>
<dbReference type="InterPro" id="IPR023408">
    <property type="entry name" value="MscS_beta-dom_sf"/>
</dbReference>
<dbReference type="InterPro" id="IPR010920">
    <property type="entry name" value="LSM_dom_sf"/>
</dbReference>
<dbReference type="CDD" id="cd00038">
    <property type="entry name" value="CAP_ED"/>
    <property type="match status" value="1"/>
</dbReference>
<dbReference type="GO" id="GO:0005886">
    <property type="term" value="C:plasma membrane"/>
    <property type="evidence" value="ECO:0007669"/>
    <property type="project" value="UniProtKB-SubCell"/>
</dbReference>
<comment type="similarity">
    <text evidence="6">Belongs to the MscS (TC 1.A.23) family.</text>
</comment>
<keyword evidence="2" id="KW-1003">Cell membrane</keyword>
<dbReference type="EMBL" id="JABZEO010000005">
    <property type="protein sequence ID" value="NVZ09454.1"/>
    <property type="molecule type" value="Genomic_DNA"/>
</dbReference>
<dbReference type="Gene3D" id="2.60.120.10">
    <property type="entry name" value="Jelly Rolls"/>
    <property type="match status" value="1"/>
</dbReference>
<evidence type="ECO:0000313" key="9">
    <source>
        <dbReference type="Proteomes" id="UP000592294"/>
    </source>
</evidence>
<name>A0A850R6N8_9GAMM</name>
<evidence type="ECO:0000256" key="5">
    <source>
        <dbReference type="ARBA" id="ARBA00023136"/>
    </source>
</evidence>
<dbReference type="SUPFAM" id="SSF82689">
    <property type="entry name" value="Mechanosensitive channel protein MscS (YggB), C-terminal domain"/>
    <property type="match status" value="1"/>
</dbReference>
<evidence type="ECO:0000259" key="7">
    <source>
        <dbReference type="PROSITE" id="PS50042"/>
    </source>
</evidence>
<comment type="subcellular location">
    <subcellularLocation>
        <location evidence="6">Cell inner membrane</location>
        <topology evidence="6">Multi-pass membrane protein</topology>
    </subcellularLocation>
    <subcellularLocation>
        <location evidence="1">Cell membrane</location>
        <topology evidence="1">Multi-pass membrane protein</topology>
    </subcellularLocation>
</comment>
<evidence type="ECO:0000256" key="2">
    <source>
        <dbReference type="ARBA" id="ARBA00022475"/>
    </source>
</evidence>
<keyword evidence="9" id="KW-1185">Reference proteome</keyword>
<keyword evidence="3 6" id="KW-0812">Transmembrane</keyword>